<feature type="region of interest" description="Disordered" evidence="1">
    <location>
        <begin position="359"/>
        <end position="387"/>
    </location>
</feature>
<reference evidence="2 3" key="1">
    <citation type="journal article" date="2015" name="Stand. Genomic Sci.">
        <title>Genomic Encyclopedia of Bacterial and Archaeal Type Strains, Phase III: the genomes of soil and plant-associated and newly described type strains.</title>
        <authorList>
            <person name="Whitman W.B."/>
            <person name="Woyke T."/>
            <person name="Klenk H.P."/>
            <person name="Zhou Y."/>
            <person name="Lilburn T.G."/>
            <person name="Beck B.J."/>
            <person name="De Vos P."/>
            <person name="Vandamme P."/>
            <person name="Eisen J.A."/>
            <person name="Garrity G."/>
            <person name="Hugenholtz P."/>
            <person name="Kyrpides N.C."/>
        </authorList>
    </citation>
    <scope>NUCLEOTIDE SEQUENCE [LARGE SCALE GENOMIC DNA]</scope>
    <source>
        <strain evidence="2 3">CGMCC 1.10947</strain>
    </source>
</reference>
<dbReference type="EMBL" id="VLKL01000009">
    <property type="protein sequence ID" value="TWI04297.1"/>
    <property type="molecule type" value="Genomic_DNA"/>
</dbReference>
<sequence>MPRTQRSASSAVCCRAGAHVAAFCRVAFWVPALRSSVGRCSASGTRPLALGCFARRQPLPAKIFHFTEIRNCGIDRDSPARRRGAVRESFETRAGLRWTRQRRARKARAGRIALREPEASCGRTALTGSSRWSFDGNVHKAVGAGGVKRIARTAKPCGPGRRCYGQALANAAVASTGAMPAAFVGVREARTNSAPGRARHKPSDHRAGKAVCSAPPVCCCAVFCVHLLRSRPRVRGQHPAFPAPSDRRGSDEAKLGRNAPRGCESASAIQTRMGRASCRLILRHCERSEAIQNLSAEGFWIASSQGLLAMTWRARAHTPLLCPGRSAAPLRCAAEPGPMSPSNPCRPGSRLCAAALHAAARPGHERPKLPAGSRTPAARTDARPARS</sequence>
<comment type="caution">
    <text evidence="2">The sequence shown here is derived from an EMBL/GenBank/DDBJ whole genome shotgun (WGS) entry which is preliminary data.</text>
</comment>
<feature type="region of interest" description="Disordered" evidence="1">
    <location>
        <begin position="235"/>
        <end position="266"/>
    </location>
</feature>
<keyword evidence="3" id="KW-1185">Reference proteome</keyword>
<accession>A0A562L9E8</accession>
<organism evidence="2 3">
    <name type="scientific">Bradyrhizobium daqingense</name>
    <dbReference type="NCBI Taxonomy" id="993502"/>
    <lineage>
        <taxon>Bacteria</taxon>
        <taxon>Pseudomonadati</taxon>
        <taxon>Pseudomonadota</taxon>
        <taxon>Alphaproteobacteria</taxon>
        <taxon>Hyphomicrobiales</taxon>
        <taxon>Nitrobacteraceae</taxon>
        <taxon>Bradyrhizobium</taxon>
    </lineage>
</organism>
<name>A0A562L9E8_9BRAD</name>
<gene>
    <name evidence="2" type="ORF">IQ17_03621</name>
</gene>
<dbReference type="Proteomes" id="UP000317176">
    <property type="component" value="Unassembled WGS sequence"/>
</dbReference>
<evidence type="ECO:0000256" key="1">
    <source>
        <dbReference type="SAM" id="MobiDB-lite"/>
    </source>
</evidence>
<evidence type="ECO:0000313" key="2">
    <source>
        <dbReference type="EMBL" id="TWI04297.1"/>
    </source>
</evidence>
<evidence type="ECO:0000313" key="3">
    <source>
        <dbReference type="Proteomes" id="UP000317176"/>
    </source>
</evidence>
<protein>
    <submittedName>
        <fullName evidence="2">Uncharacterized protein</fullName>
    </submittedName>
</protein>
<proteinExistence type="predicted"/>
<feature type="compositionally biased region" description="Basic and acidic residues" evidence="1">
    <location>
        <begin position="245"/>
        <end position="255"/>
    </location>
</feature>
<dbReference type="AlphaFoldDB" id="A0A562L9E8"/>